<dbReference type="KEGG" id="aph:APH_0806"/>
<proteinExistence type="predicted"/>
<protein>
    <submittedName>
        <fullName evidence="1">Uncharacterized protein</fullName>
    </submittedName>
</protein>
<evidence type="ECO:0000313" key="1">
    <source>
        <dbReference type="EMBL" id="ABD43604.1"/>
    </source>
</evidence>
<organism evidence="1 2">
    <name type="scientific">Anaplasma phagocytophilum (strain HZ)</name>
    <dbReference type="NCBI Taxonomy" id="212042"/>
    <lineage>
        <taxon>Bacteria</taxon>
        <taxon>Pseudomonadati</taxon>
        <taxon>Pseudomonadota</taxon>
        <taxon>Alphaproteobacteria</taxon>
        <taxon>Rickettsiales</taxon>
        <taxon>Anaplasmataceae</taxon>
        <taxon>Anaplasma</taxon>
        <taxon>phagocytophilum group</taxon>
    </lineage>
</organism>
<name>Q2GJR8_ANAPZ</name>
<dbReference type="EnsemblBacteria" id="ABD43604">
    <property type="protein sequence ID" value="ABD43604"/>
    <property type="gene ID" value="APH_0806"/>
</dbReference>
<evidence type="ECO:0000313" key="2">
    <source>
        <dbReference type="Proteomes" id="UP000001943"/>
    </source>
</evidence>
<reference evidence="1 2" key="1">
    <citation type="journal article" date="2006" name="PLoS Genet.">
        <title>Comparative genomics of emerging human ehrlichiosis agents.</title>
        <authorList>
            <person name="Dunning Hotopp J.C."/>
            <person name="Lin M."/>
            <person name="Madupu R."/>
            <person name="Crabtree J."/>
            <person name="Angiuoli S.V."/>
            <person name="Eisen J.A."/>
            <person name="Seshadri R."/>
            <person name="Ren Q."/>
            <person name="Wu M."/>
            <person name="Utterback T.R."/>
            <person name="Smith S."/>
            <person name="Lewis M."/>
            <person name="Khouri H."/>
            <person name="Zhang C."/>
            <person name="Niu H."/>
            <person name="Lin Q."/>
            <person name="Ohashi N."/>
            <person name="Zhi N."/>
            <person name="Nelson W."/>
            <person name="Brinkac L.M."/>
            <person name="Dodson R.J."/>
            <person name="Rosovitz M.J."/>
            <person name="Sundaram J."/>
            <person name="Daugherty S.C."/>
            <person name="Davidsen T."/>
            <person name="Durkin A.S."/>
            <person name="Gwinn M."/>
            <person name="Haft D.H."/>
            <person name="Selengut J.D."/>
            <person name="Sullivan S.A."/>
            <person name="Zafar N."/>
            <person name="Zhou L."/>
            <person name="Benahmed F."/>
            <person name="Forberger H."/>
            <person name="Halpin R."/>
            <person name="Mulligan S."/>
            <person name="Robinson J."/>
            <person name="White O."/>
            <person name="Rikihisa Y."/>
            <person name="Tettelin H."/>
        </authorList>
    </citation>
    <scope>NUCLEOTIDE SEQUENCE [LARGE SCALE GENOMIC DNA]</scope>
    <source>
        <strain evidence="1 2">HZ</strain>
    </source>
</reference>
<sequence>MYRVYYMNLMPVAMYESAFCIAMQHFPMIANSNGV</sequence>
<dbReference type="AlphaFoldDB" id="Q2GJR8"/>
<dbReference type="Proteomes" id="UP000001943">
    <property type="component" value="Chromosome"/>
</dbReference>
<keyword evidence="2" id="KW-1185">Reference proteome</keyword>
<dbReference type="EMBL" id="CP000235">
    <property type="protein sequence ID" value="ABD43604.1"/>
    <property type="molecule type" value="Genomic_DNA"/>
</dbReference>
<gene>
    <name evidence="1" type="ordered locus">APH_0806</name>
</gene>
<dbReference type="PaxDb" id="212042-APH_0806"/>
<dbReference type="HOGENOM" id="CLU_3362870_0_0_5"/>
<dbReference type="STRING" id="212042.APH_0806"/>
<accession>Q2GJR8</accession>